<dbReference type="InterPro" id="IPR029016">
    <property type="entry name" value="GAF-like_dom_sf"/>
</dbReference>
<evidence type="ECO:0000313" key="6">
    <source>
        <dbReference type="EMBL" id="QIK41576.1"/>
    </source>
</evidence>
<dbReference type="PANTHER" id="PTHR30136">
    <property type="entry name" value="HELIX-TURN-HELIX TRANSCRIPTIONAL REGULATOR, ICLR FAMILY"/>
    <property type="match status" value="1"/>
</dbReference>
<dbReference type="KEGG" id="mon:G8E03_12910"/>
<dbReference type="EMBL" id="CP049811">
    <property type="protein sequence ID" value="QIK41576.1"/>
    <property type="molecule type" value="Genomic_DNA"/>
</dbReference>
<reference evidence="6 7" key="1">
    <citation type="submission" date="2020-03" db="EMBL/GenBank/DDBJ databases">
        <title>Complete genome sequence of Monaibacterium sp. ALG8 with diverse plasmids.</title>
        <authorList>
            <person name="Sun C."/>
        </authorList>
    </citation>
    <scope>NUCLEOTIDE SEQUENCE [LARGE SCALE GENOMIC DNA]</scope>
    <source>
        <strain evidence="6 7">ALG8</strain>
    </source>
</reference>
<dbReference type="AlphaFoldDB" id="A0A6G7VNX7"/>
<dbReference type="GO" id="GO:0045892">
    <property type="term" value="P:negative regulation of DNA-templated transcription"/>
    <property type="evidence" value="ECO:0007669"/>
    <property type="project" value="TreeGrafter"/>
</dbReference>
<feature type="domain" description="HTH iclR-type" evidence="4">
    <location>
        <begin position="17"/>
        <end position="78"/>
    </location>
</feature>
<dbReference type="InterPro" id="IPR036390">
    <property type="entry name" value="WH_DNA-bd_sf"/>
</dbReference>
<dbReference type="InterPro" id="IPR014757">
    <property type="entry name" value="Tscrpt_reg_IclR_C"/>
</dbReference>
<protein>
    <submittedName>
        <fullName evidence="6">Helix-turn-helix domain-containing protein</fullName>
    </submittedName>
</protein>
<dbReference type="InterPro" id="IPR005471">
    <property type="entry name" value="Tscrpt_reg_IclR_N"/>
</dbReference>
<keyword evidence="7" id="KW-1185">Reference proteome</keyword>
<dbReference type="Gene3D" id="1.10.10.10">
    <property type="entry name" value="Winged helix-like DNA-binding domain superfamily/Winged helix DNA-binding domain"/>
    <property type="match status" value="1"/>
</dbReference>
<dbReference type="SUPFAM" id="SSF46785">
    <property type="entry name" value="Winged helix' DNA-binding domain"/>
    <property type="match status" value="1"/>
</dbReference>
<evidence type="ECO:0000256" key="2">
    <source>
        <dbReference type="ARBA" id="ARBA00023125"/>
    </source>
</evidence>
<dbReference type="PROSITE" id="PS51077">
    <property type="entry name" value="HTH_ICLR"/>
    <property type="match status" value="1"/>
</dbReference>
<proteinExistence type="predicted"/>
<evidence type="ECO:0000256" key="1">
    <source>
        <dbReference type="ARBA" id="ARBA00023015"/>
    </source>
</evidence>
<name>A0A6G7VNX7_9RHOB</name>
<gene>
    <name evidence="6" type="ORF">G8E03_12910</name>
</gene>
<dbReference type="InterPro" id="IPR050707">
    <property type="entry name" value="HTH_MetabolicPath_Reg"/>
</dbReference>
<keyword evidence="1" id="KW-0805">Transcription regulation</keyword>
<dbReference type="PROSITE" id="PS51078">
    <property type="entry name" value="ICLR_ED"/>
    <property type="match status" value="1"/>
</dbReference>
<evidence type="ECO:0000313" key="7">
    <source>
        <dbReference type="Proteomes" id="UP000500791"/>
    </source>
</evidence>
<dbReference type="Pfam" id="PF01614">
    <property type="entry name" value="IclR_C"/>
    <property type="match status" value="1"/>
</dbReference>
<evidence type="ECO:0000259" key="4">
    <source>
        <dbReference type="PROSITE" id="PS51077"/>
    </source>
</evidence>
<dbReference type="PANTHER" id="PTHR30136:SF24">
    <property type="entry name" value="HTH-TYPE TRANSCRIPTIONAL REPRESSOR ALLR"/>
    <property type="match status" value="1"/>
</dbReference>
<dbReference type="Gene3D" id="3.30.450.40">
    <property type="match status" value="1"/>
</dbReference>
<keyword evidence="2" id="KW-0238">DNA-binding</keyword>
<dbReference type="SMART" id="SM00346">
    <property type="entry name" value="HTH_ICLR"/>
    <property type="match status" value="1"/>
</dbReference>
<sequence length="283" mass="31103">MAVSAKSRALEVFKRASSSVDRALAILEFFTSQQPIWSTEMLMTELGLTRATTYRYIKSLSDAGYLVATAGGGYTLGPRFIEMDRRIRLGDPLLRVAPPIMNELPKPFVGAQILSGFYGNRAVTIYVDQADKELTLQMERGRSFPLLAGPPSRIILAHLPTYQLRNLLLSNPLGIAKAGLGENWHEFSQNLKAIRKTGYDAAADFDQRVIAIAAPIFRSSNAVIASLCLVRRKAISKPEDMSTLIELATTTGEKISKKLQELHYSTSQAAPQFPAARLGKKSS</sequence>
<dbReference type="Pfam" id="PF09339">
    <property type="entry name" value="HTH_IclR"/>
    <property type="match status" value="1"/>
</dbReference>
<organism evidence="6 7">
    <name type="scientific">Pontivivens nitratireducens</name>
    <dbReference type="NCBI Taxonomy" id="2758038"/>
    <lineage>
        <taxon>Bacteria</taxon>
        <taxon>Pseudomonadati</taxon>
        <taxon>Pseudomonadota</taxon>
        <taxon>Alphaproteobacteria</taxon>
        <taxon>Rhodobacterales</taxon>
        <taxon>Paracoccaceae</taxon>
        <taxon>Pontivivens</taxon>
    </lineage>
</organism>
<dbReference type="Proteomes" id="UP000500791">
    <property type="component" value="Chromosome"/>
</dbReference>
<feature type="domain" description="IclR-ED" evidence="5">
    <location>
        <begin position="79"/>
        <end position="261"/>
    </location>
</feature>
<evidence type="ECO:0000259" key="5">
    <source>
        <dbReference type="PROSITE" id="PS51078"/>
    </source>
</evidence>
<keyword evidence="3" id="KW-0804">Transcription</keyword>
<dbReference type="RefSeq" id="WP_166192626.1">
    <property type="nucleotide sequence ID" value="NZ_CP049811.1"/>
</dbReference>
<accession>A0A6G7VNX7</accession>
<dbReference type="InterPro" id="IPR036388">
    <property type="entry name" value="WH-like_DNA-bd_sf"/>
</dbReference>
<dbReference type="SUPFAM" id="SSF55781">
    <property type="entry name" value="GAF domain-like"/>
    <property type="match status" value="1"/>
</dbReference>
<dbReference type="GO" id="GO:0003700">
    <property type="term" value="F:DNA-binding transcription factor activity"/>
    <property type="evidence" value="ECO:0007669"/>
    <property type="project" value="TreeGrafter"/>
</dbReference>
<dbReference type="GO" id="GO:0003677">
    <property type="term" value="F:DNA binding"/>
    <property type="evidence" value="ECO:0007669"/>
    <property type="project" value="UniProtKB-KW"/>
</dbReference>
<evidence type="ECO:0000256" key="3">
    <source>
        <dbReference type="ARBA" id="ARBA00023163"/>
    </source>
</evidence>